<dbReference type="EMBL" id="FN649727">
    <property type="protein sequence ID" value="CBJ25450.1"/>
    <property type="molecule type" value="Genomic_DNA"/>
</dbReference>
<dbReference type="OMA" id="PFYFGTY"/>
<feature type="compositionally biased region" description="Basic and acidic residues" evidence="1">
    <location>
        <begin position="743"/>
        <end position="759"/>
    </location>
</feature>
<dbReference type="InterPro" id="IPR008928">
    <property type="entry name" value="6-hairpin_glycosidase_sf"/>
</dbReference>
<dbReference type="EMBL" id="FN648486">
    <property type="protein sequence ID" value="CBJ25450.1"/>
    <property type="molecule type" value="Genomic_DNA"/>
</dbReference>
<protein>
    <recommendedName>
        <fullName evidence="2">Spermatogenesis-associated protein 20-like TRX domain-containing protein</fullName>
    </recommendedName>
</protein>
<dbReference type="InterPro" id="IPR004879">
    <property type="entry name" value="Ssp411-like_TRX"/>
</dbReference>
<dbReference type="Proteomes" id="UP000002630">
    <property type="component" value="Linkage Group LG02"/>
</dbReference>
<feature type="region of interest" description="Disordered" evidence="1">
    <location>
        <begin position="610"/>
        <end position="632"/>
    </location>
</feature>
<dbReference type="Gene3D" id="1.50.10.10">
    <property type="match status" value="1"/>
</dbReference>
<dbReference type="PIRSF" id="PIRSF006402">
    <property type="entry name" value="UCP006402_thioredoxin"/>
    <property type="match status" value="1"/>
</dbReference>
<dbReference type="InterPro" id="IPR012341">
    <property type="entry name" value="6hp_glycosidase-like_sf"/>
</dbReference>
<dbReference type="eggNOG" id="KOG2244">
    <property type="taxonomic scope" value="Eukaryota"/>
</dbReference>
<feature type="region of interest" description="Disordered" evidence="1">
    <location>
        <begin position="740"/>
        <end position="763"/>
    </location>
</feature>
<dbReference type="Gene3D" id="3.40.30.10">
    <property type="entry name" value="Glutaredoxin"/>
    <property type="match status" value="1"/>
</dbReference>
<keyword evidence="4" id="KW-1185">Reference proteome</keyword>
<gene>
    <name evidence="3" type="ORF">Esi_0003_0009</name>
</gene>
<dbReference type="AlphaFoldDB" id="D7FVT0"/>
<sequence>MSAAPASSGGTAAGGGGGGENKGNRLAEETSPYLLQHAHNPVDWMPWGQEAFSRAKEEDKPIFLSVGYSTCHWCHVMERESFESQTVAKVLNENFVSIKVDREERPDVDQCFMTFVQATSGGGGWPMSVWLTPDLKPFVGATYFPEMRFVSILKTLADKWSSDREEVVKQGDHIVRLLQERLSETAAASGDPLAFLALDKSREAVREGVRVLDKGHDDVLGGWGGGRGGMKFPQPSRMNLLLRAHRLEGEGSALGARALAMVETTLKAMAKGGIYDYLFDGFARYSTDPRWHVPHFEKMLYDQSQLVTAYVEAFQVTGDTAYADVARGVLRYVLRDMTDEGGGFYSAEDADSLPFEGATEKKEGAFCVWTEPDLRRLLDGEEGVALPGEGGQTVPVSSLFCRVYGVRPEGNVDPAVDAHGELTSQNVLFKSETVRVAAEALGLTCSGEEAEAAMTGARATLVAARRKRPAPHLDDKVLTSWNGLMISALARASQAFSSSPPSEESLAYLGAATKAAEFVRENLYRSGSGDGETAGTLLRSWRNGRASPVEGFADDYAFLIRGLIDLYEADPRRDTGWRWLRWARELQAEMDEGFKCPSEAGGGYYSSRALESEGETKGDGETEGGSGSGVLPYRLRTDYDGAEPGAGSVAADNLLRLSGYFGGEEGKVLREKAAEQLAAAFALPETPQAYPELTASLVTALLGPKQVIISGDPAGAETQALMSAAQRSFCPNLVLIVEDSTTSDDRGKEEEAGDGKTGDEPPPLFREILEAYGGGYSAGEGGQAAAYVCFDNTCSAPVHTVEALEKLL</sequence>
<evidence type="ECO:0000313" key="3">
    <source>
        <dbReference type="EMBL" id="CBJ25450.1"/>
    </source>
</evidence>
<dbReference type="PANTHER" id="PTHR42899">
    <property type="entry name" value="SPERMATOGENESIS-ASSOCIATED PROTEIN 20"/>
    <property type="match status" value="1"/>
</dbReference>
<dbReference type="InParanoid" id="D7FVT0"/>
<name>D7FVT0_ECTSI</name>
<dbReference type="InterPro" id="IPR024705">
    <property type="entry name" value="Ssp411"/>
</dbReference>
<accession>D7FVT0</accession>
<proteinExistence type="predicted"/>
<dbReference type="Pfam" id="PF03190">
    <property type="entry name" value="Thioredox_DsbH"/>
    <property type="match status" value="1"/>
</dbReference>
<feature type="compositionally biased region" description="Low complexity" evidence="1">
    <location>
        <begin position="1"/>
        <end position="10"/>
    </location>
</feature>
<feature type="compositionally biased region" description="Basic and acidic residues" evidence="1">
    <location>
        <begin position="610"/>
        <end position="620"/>
    </location>
</feature>
<dbReference type="SUPFAM" id="SSF48208">
    <property type="entry name" value="Six-hairpin glycosidases"/>
    <property type="match status" value="1"/>
</dbReference>
<dbReference type="GO" id="GO:0005975">
    <property type="term" value="P:carbohydrate metabolic process"/>
    <property type="evidence" value="ECO:0007669"/>
    <property type="project" value="InterPro"/>
</dbReference>
<evidence type="ECO:0000313" key="4">
    <source>
        <dbReference type="Proteomes" id="UP000002630"/>
    </source>
</evidence>
<organism evidence="3 4">
    <name type="scientific">Ectocarpus siliculosus</name>
    <name type="common">Brown alga</name>
    <name type="synonym">Conferva siliculosa</name>
    <dbReference type="NCBI Taxonomy" id="2880"/>
    <lineage>
        <taxon>Eukaryota</taxon>
        <taxon>Sar</taxon>
        <taxon>Stramenopiles</taxon>
        <taxon>Ochrophyta</taxon>
        <taxon>PX clade</taxon>
        <taxon>Phaeophyceae</taxon>
        <taxon>Ectocarpales</taxon>
        <taxon>Ectocarpaceae</taxon>
        <taxon>Ectocarpus</taxon>
    </lineage>
</organism>
<feature type="region of interest" description="Disordered" evidence="1">
    <location>
        <begin position="1"/>
        <end position="25"/>
    </location>
</feature>
<evidence type="ECO:0000259" key="2">
    <source>
        <dbReference type="Pfam" id="PF03190"/>
    </source>
</evidence>
<feature type="compositionally biased region" description="Gly residues" evidence="1">
    <location>
        <begin position="11"/>
        <end position="21"/>
    </location>
</feature>
<dbReference type="OrthoDB" id="1923667at2759"/>
<evidence type="ECO:0000256" key="1">
    <source>
        <dbReference type="SAM" id="MobiDB-lite"/>
    </source>
</evidence>
<dbReference type="CDD" id="cd02955">
    <property type="entry name" value="SSP411"/>
    <property type="match status" value="1"/>
</dbReference>
<dbReference type="PANTHER" id="PTHR42899:SF1">
    <property type="entry name" value="SPERMATOGENESIS-ASSOCIATED PROTEIN 20"/>
    <property type="match status" value="1"/>
</dbReference>
<dbReference type="SUPFAM" id="SSF52833">
    <property type="entry name" value="Thioredoxin-like"/>
    <property type="match status" value="1"/>
</dbReference>
<dbReference type="InterPro" id="IPR036249">
    <property type="entry name" value="Thioredoxin-like_sf"/>
</dbReference>
<reference evidence="3 4" key="1">
    <citation type="journal article" date="2010" name="Nature">
        <title>The Ectocarpus genome and the independent evolution of multicellularity in brown algae.</title>
        <authorList>
            <person name="Cock J.M."/>
            <person name="Sterck L."/>
            <person name="Rouze P."/>
            <person name="Scornet D."/>
            <person name="Allen A.E."/>
            <person name="Amoutzias G."/>
            <person name="Anthouard V."/>
            <person name="Artiguenave F."/>
            <person name="Aury J.M."/>
            <person name="Badger J.H."/>
            <person name="Beszteri B."/>
            <person name="Billiau K."/>
            <person name="Bonnet E."/>
            <person name="Bothwell J.H."/>
            <person name="Bowler C."/>
            <person name="Boyen C."/>
            <person name="Brownlee C."/>
            <person name="Carrano C.J."/>
            <person name="Charrier B."/>
            <person name="Cho G.Y."/>
            <person name="Coelho S.M."/>
            <person name="Collen J."/>
            <person name="Corre E."/>
            <person name="Da Silva C."/>
            <person name="Delage L."/>
            <person name="Delaroque N."/>
            <person name="Dittami S.M."/>
            <person name="Doulbeau S."/>
            <person name="Elias M."/>
            <person name="Farnham G."/>
            <person name="Gachon C.M."/>
            <person name="Gschloessl B."/>
            <person name="Heesch S."/>
            <person name="Jabbari K."/>
            <person name="Jubin C."/>
            <person name="Kawai H."/>
            <person name="Kimura K."/>
            <person name="Kloareg B."/>
            <person name="Kupper F.C."/>
            <person name="Lang D."/>
            <person name="Le Bail A."/>
            <person name="Leblanc C."/>
            <person name="Lerouge P."/>
            <person name="Lohr M."/>
            <person name="Lopez P.J."/>
            <person name="Martens C."/>
            <person name="Maumus F."/>
            <person name="Michel G."/>
            <person name="Miranda-Saavedra D."/>
            <person name="Morales J."/>
            <person name="Moreau H."/>
            <person name="Motomura T."/>
            <person name="Nagasato C."/>
            <person name="Napoli C.A."/>
            <person name="Nelson D.R."/>
            <person name="Nyvall-Collen P."/>
            <person name="Peters A.F."/>
            <person name="Pommier C."/>
            <person name="Potin P."/>
            <person name="Poulain J."/>
            <person name="Quesneville H."/>
            <person name="Read B."/>
            <person name="Rensing S.A."/>
            <person name="Ritter A."/>
            <person name="Rousvoal S."/>
            <person name="Samanta M."/>
            <person name="Samson G."/>
            <person name="Schroeder D.C."/>
            <person name="Segurens B."/>
            <person name="Strittmatter M."/>
            <person name="Tonon T."/>
            <person name="Tregear J.W."/>
            <person name="Valentin K."/>
            <person name="von Dassow P."/>
            <person name="Yamagishi T."/>
            <person name="Van de Peer Y."/>
            <person name="Wincker P."/>
        </authorList>
    </citation>
    <scope>NUCLEOTIDE SEQUENCE [LARGE SCALE GENOMIC DNA]</scope>
    <source>
        <strain evidence="4">Ec32 / CCAP1310/4</strain>
    </source>
</reference>
<feature type="domain" description="Spermatogenesis-associated protein 20-like TRX" evidence="2">
    <location>
        <begin position="24"/>
        <end position="178"/>
    </location>
</feature>
<dbReference type="STRING" id="2880.D7FVT0"/>